<proteinExistence type="predicted"/>
<dbReference type="EMBL" id="AJWZ01004461">
    <property type="protein sequence ID" value="EKC65376.1"/>
    <property type="molecule type" value="Genomic_DNA"/>
</dbReference>
<sequence length="96" mass="10840">MILEFQRYGRNKETTVDSSYISGGEYRRKFDSIIDNAAVSRILYSKAKEMLLHRSGTLFEDMYWFDGASGVVLASVLDETAEEQIGYTTAVARAID</sequence>
<organism evidence="1">
    <name type="scientific">human gut metagenome</name>
    <dbReference type="NCBI Taxonomy" id="408170"/>
    <lineage>
        <taxon>unclassified sequences</taxon>
        <taxon>metagenomes</taxon>
        <taxon>organismal metagenomes</taxon>
    </lineage>
</organism>
<evidence type="ECO:0000313" key="1">
    <source>
        <dbReference type="EMBL" id="EKC65376.1"/>
    </source>
</evidence>
<feature type="non-terminal residue" evidence="1">
    <location>
        <position position="96"/>
    </location>
</feature>
<protein>
    <submittedName>
        <fullName evidence="1">Uncharacterized protein</fullName>
    </submittedName>
</protein>
<comment type="caution">
    <text evidence="1">The sequence shown here is derived from an EMBL/GenBank/DDBJ whole genome shotgun (WGS) entry which is preliminary data.</text>
</comment>
<gene>
    <name evidence="1" type="ORF">OBE_06479</name>
</gene>
<name>K1U1H4_9ZZZZ</name>
<accession>K1U1H4</accession>
<reference evidence="1" key="1">
    <citation type="journal article" date="2013" name="Environ. Microbiol.">
        <title>Microbiota from the distal guts of lean and obese adolescents exhibit partial functional redundancy besides clear differences in community structure.</title>
        <authorList>
            <person name="Ferrer M."/>
            <person name="Ruiz A."/>
            <person name="Lanza F."/>
            <person name="Haange S.B."/>
            <person name="Oberbach A."/>
            <person name="Till H."/>
            <person name="Bargiela R."/>
            <person name="Campoy C."/>
            <person name="Segura M.T."/>
            <person name="Richter M."/>
            <person name="von Bergen M."/>
            <person name="Seifert J."/>
            <person name="Suarez A."/>
        </authorList>
    </citation>
    <scope>NUCLEOTIDE SEQUENCE</scope>
</reference>
<dbReference type="AlphaFoldDB" id="K1U1H4"/>